<dbReference type="InterPro" id="IPR025713">
    <property type="entry name" value="MotB-like_N_dom"/>
</dbReference>
<evidence type="ECO:0000256" key="6">
    <source>
        <dbReference type="ARBA" id="ARBA00023136"/>
    </source>
</evidence>
<protein>
    <submittedName>
        <fullName evidence="11">Motility protein B</fullName>
    </submittedName>
</protein>
<dbReference type="Pfam" id="PF13677">
    <property type="entry name" value="MotB_plug"/>
    <property type="match status" value="1"/>
</dbReference>
<feature type="compositionally biased region" description="Basic and acidic residues" evidence="8">
    <location>
        <begin position="249"/>
        <end position="258"/>
    </location>
</feature>
<dbReference type="PANTHER" id="PTHR30329:SF16">
    <property type="entry name" value="CHEMOTAXIS MOTB PROTEIN"/>
    <property type="match status" value="1"/>
</dbReference>
<dbReference type="EMBL" id="CP025197">
    <property type="protein sequence ID" value="AUG56308.1"/>
    <property type="molecule type" value="Genomic_DNA"/>
</dbReference>
<proteinExistence type="inferred from homology"/>
<dbReference type="InterPro" id="IPR050330">
    <property type="entry name" value="Bact_OuterMem_StrucFunc"/>
</dbReference>
<dbReference type="Gene3D" id="3.30.1330.60">
    <property type="entry name" value="OmpA-like domain"/>
    <property type="match status" value="1"/>
</dbReference>
<dbReference type="CDD" id="cd07185">
    <property type="entry name" value="OmpA_C-like"/>
    <property type="match status" value="1"/>
</dbReference>
<evidence type="ECO:0000256" key="5">
    <source>
        <dbReference type="ARBA" id="ARBA00022989"/>
    </source>
</evidence>
<dbReference type="AlphaFoldDB" id="A0A2K9E1Q9"/>
<dbReference type="PROSITE" id="PS51123">
    <property type="entry name" value="OMPA_2"/>
    <property type="match status" value="1"/>
</dbReference>
<comment type="similarity">
    <text evidence="2">Belongs to the MotB family.</text>
</comment>
<keyword evidence="5 9" id="KW-1133">Transmembrane helix</keyword>
<evidence type="ECO:0000256" key="7">
    <source>
        <dbReference type="PROSITE-ProRule" id="PRU00473"/>
    </source>
</evidence>
<evidence type="ECO:0000256" key="1">
    <source>
        <dbReference type="ARBA" id="ARBA00004162"/>
    </source>
</evidence>
<feature type="region of interest" description="Disordered" evidence="8">
    <location>
        <begin position="238"/>
        <end position="258"/>
    </location>
</feature>
<evidence type="ECO:0000259" key="10">
    <source>
        <dbReference type="PROSITE" id="PS51123"/>
    </source>
</evidence>
<dbReference type="GO" id="GO:0005886">
    <property type="term" value="C:plasma membrane"/>
    <property type="evidence" value="ECO:0007669"/>
    <property type="project" value="UniProtKB-SubCell"/>
</dbReference>
<dbReference type="PANTHER" id="PTHR30329">
    <property type="entry name" value="STATOR ELEMENT OF FLAGELLAR MOTOR COMPLEX"/>
    <property type="match status" value="1"/>
</dbReference>
<dbReference type="InterPro" id="IPR036737">
    <property type="entry name" value="OmpA-like_sf"/>
</dbReference>
<evidence type="ECO:0000256" key="8">
    <source>
        <dbReference type="SAM" id="MobiDB-lite"/>
    </source>
</evidence>
<feature type="domain" description="OmpA-like" evidence="10">
    <location>
        <begin position="145"/>
        <end position="264"/>
    </location>
</feature>
<evidence type="ECO:0000256" key="4">
    <source>
        <dbReference type="ARBA" id="ARBA00022692"/>
    </source>
</evidence>
<accession>A0A2K9E1Q9</accession>
<evidence type="ECO:0000256" key="2">
    <source>
        <dbReference type="ARBA" id="ARBA00008914"/>
    </source>
</evidence>
<evidence type="ECO:0000256" key="9">
    <source>
        <dbReference type="SAM" id="Phobius"/>
    </source>
</evidence>
<dbReference type="InterPro" id="IPR006665">
    <property type="entry name" value="OmpA-like"/>
</dbReference>
<keyword evidence="3" id="KW-1003">Cell membrane</keyword>
<evidence type="ECO:0000313" key="11">
    <source>
        <dbReference type="EMBL" id="AUG56308.1"/>
    </source>
</evidence>
<dbReference type="Proteomes" id="UP000233534">
    <property type="component" value="Chromosome"/>
</dbReference>
<gene>
    <name evidence="11" type="primary">motB</name>
    <name evidence="11" type="ORF">HVS_01725</name>
</gene>
<name>A0A2K9E1Q9_9FIRM</name>
<evidence type="ECO:0000313" key="12">
    <source>
        <dbReference type="Proteomes" id="UP000233534"/>
    </source>
</evidence>
<comment type="subcellular location">
    <subcellularLocation>
        <location evidence="1">Cell membrane</location>
        <topology evidence="1">Single-pass membrane protein</topology>
    </subcellularLocation>
</comment>
<dbReference type="KEGG" id="hsc:HVS_01725"/>
<sequence>MSNRRKYQVEEEKSQGAPEWMVTYSDMVTLLLCFFVLLYSMAVIDQQKFEQVAESLRNAFLSSGGEIFEHNSGKDVMDMLNDSDESSLNDSNIEDGNNLDDNLDDDLAAKLEAEKKQKMEEFIEEIKEYIDEMDLDEHVKVIEEEEQVILRIDSVILFDLGKADIKESGKDTLRDVGKLLKEIDTEVVVQGHTDNLPINTTLFPTNWELSTKRATNVVLFLVEESNLDPYKLTATGNGEFRPIAPNDTPENRQKNRRVDIVVAK</sequence>
<feature type="region of interest" description="Disordered" evidence="8">
    <location>
        <begin position="81"/>
        <end position="100"/>
    </location>
</feature>
<evidence type="ECO:0000256" key="3">
    <source>
        <dbReference type="ARBA" id="ARBA00022475"/>
    </source>
</evidence>
<organism evidence="11 12">
    <name type="scientific">Acetivibrio saccincola</name>
    <dbReference type="NCBI Taxonomy" id="1677857"/>
    <lineage>
        <taxon>Bacteria</taxon>
        <taxon>Bacillati</taxon>
        <taxon>Bacillota</taxon>
        <taxon>Clostridia</taxon>
        <taxon>Eubacteriales</taxon>
        <taxon>Oscillospiraceae</taxon>
        <taxon>Acetivibrio</taxon>
    </lineage>
</organism>
<feature type="transmembrane region" description="Helical" evidence="9">
    <location>
        <begin position="21"/>
        <end position="42"/>
    </location>
</feature>
<dbReference type="SUPFAM" id="SSF103088">
    <property type="entry name" value="OmpA-like"/>
    <property type="match status" value="1"/>
</dbReference>
<keyword evidence="4 9" id="KW-0812">Transmembrane</keyword>
<dbReference type="Pfam" id="PF00691">
    <property type="entry name" value="OmpA"/>
    <property type="match status" value="1"/>
</dbReference>
<keyword evidence="6 7" id="KW-0472">Membrane</keyword>
<dbReference type="RefSeq" id="WP_101298727.1">
    <property type="nucleotide sequence ID" value="NZ_CP025197.1"/>
</dbReference>
<reference evidence="11 12" key="1">
    <citation type="submission" date="2017-12" db="EMBL/GenBank/DDBJ databases">
        <title>Complete genome sequence of Herbivorax saccincola GGR1, a novel Cellulosome-producing hydrolytic bacterium in a thermophilic biogas plant, established by Illumina and Nanopore MinION sequencing.</title>
        <authorList>
            <person name="Pechtl A."/>
            <person name="Ruckert C."/>
            <person name="Koeck D.E."/>
            <person name="Maus I."/>
            <person name="Winkler A."/>
            <person name="Kalinowski J."/>
            <person name="Puhler A."/>
            <person name="Schwarz W.W."/>
            <person name="Zverlov V.V."/>
            <person name="Schluter A."/>
            <person name="Liebl W."/>
        </authorList>
    </citation>
    <scope>NUCLEOTIDE SEQUENCE [LARGE SCALE GENOMIC DNA]</scope>
    <source>
        <strain evidence="12">SR1</strain>
    </source>
</reference>
<keyword evidence="12" id="KW-1185">Reference proteome</keyword>